<dbReference type="EMBL" id="UOGE01000005">
    <property type="protein sequence ID" value="VAX16302.1"/>
    <property type="molecule type" value="Genomic_DNA"/>
</dbReference>
<dbReference type="InterPro" id="IPR028098">
    <property type="entry name" value="Glyco_trans_4-like_N"/>
</dbReference>
<dbReference type="PANTHER" id="PTHR12526:SF622">
    <property type="entry name" value="GLYCOSYLTRANSFERASE (GROUP I)"/>
    <property type="match status" value="1"/>
</dbReference>
<feature type="domain" description="Glycosyl transferase family 1" evidence="1">
    <location>
        <begin position="198"/>
        <end position="364"/>
    </location>
</feature>
<gene>
    <name evidence="3" type="ORF">MNBD_NITROSPINAE02-1595</name>
</gene>
<sequence length="390" mass="43355">MKILFLSPQPFFEVRGTPINVKLVVTALGELGHKVDLLTYPHGDTPTIPGVTIKRIPGSFLPKAPIGPSRIKVVFDAIMLLHALHLAFWNKYDAVHAVEESVFIAWIIKKLFGLPYVFDMDSHMSDQLRYSRFIKDGKIVRFIEKMENGAMRGAARIITVCQYLTDVASRVVPADKIEQIEDIPMQTDPPPEGVTAQKLRGDYEIPPHCPVILYTGNLEKYQGIDLLMESIPIITKEIPDARFVIVGGDEESVTRYKVIARTMGIGDNAVFTGLKPPSLISVFMDMADILLSPRLEGTNTPLKIYTYLESGKPIVATGLPTHTQVLTDDVAILAKPKKMEYASGILLLLKDTALGQKIGENGRKLVDENYNYEVFKSKVESAYRGLLISS</sequence>
<dbReference type="CDD" id="cd03801">
    <property type="entry name" value="GT4_PimA-like"/>
    <property type="match status" value="1"/>
</dbReference>
<dbReference type="AlphaFoldDB" id="A0A3B1BJK7"/>
<name>A0A3B1BJK7_9ZZZZ</name>
<dbReference type="Pfam" id="PF13439">
    <property type="entry name" value="Glyco_transf_4"/>
    <property type="match status" value="1"/>
</dbReference>
<dbReference type="InterPro" id="IPR001296">
    <property type="entry name" value="Glyco_trans_1"/>
</dbReference>
<reference evidence="3" key="1">
    <citation type="submission" date="2018-06" db="EMBL/GenBank/DDBJ databases">
        <authorList>
            <person name="Zhirakovskaya E."/>
        </authorList>
    </citation>
    <scope>NUCLEOTIDE SEQUENCE</scope>
</reference>
<feature type="domain" description="Glycosyltransferase subfamily 4-like N-terminal" evidence="2">
    <location>
        <begin position="22"/>
        <end position="180"/>
    </location>
</feature>
<evidence type="ECO:0000259" key="2">
    <source>
        <dbReference type="Pfam" id="PF13439"/>
    </source>
</evidence>
<accession>A0A3B1BJK7</accession>
<dbReference type="Pfam" id="PF00534">
    <property type="entry name" value="Glycos_transf_1"/>
    <property type="match status" value="1"/>
</dbReference>
<dbReference type="SUPFAM" id="SSF53756">
    <property type="entry name" value="UDP-Glycosyltransferase/glycogen phosphorylase"/>
    <property type="match status" value="1"/>
</dbReference>
<evidence type="ECO:0008006" key="4">
    <source>
        <dbReference type="Google" id="ProtNLM"/>
    </source>
</evidence>
<dbReference type="PANTHER" id="PTHR12526">
    <property type="entry name" value="GLYCOSYLTRANSFERASE"/>
    <property type="match status" value="1"/>
</dbReference>
<dbReference type="GO" id="GO:0016757">
    <property type="term" value="F:glycosyltransferase activity"/>
    <property type="evidence" value="ECO:0007669"/>
    <property type="project" value="InterPro"/>
</dbReference>
<dbReference type="Gene3D" id="3.40.50.2000">
    <property type="entry name" value="Glycogen Phosphorylase B"/>
    <property type="match status" value="2"/>
</dbReference>
<evidence type="ECO:0000259" key="1">
    <source>
        <dbReference type="Pfam" id="PF00534"/>
    </source>
</evidence>
<evidence type="ECO:0000313" key="3">
    <source>
        <dbReference type="EMBL" id="VAX16302.1"/>
    </source>
</evidence>
<proteinExistence type="predicted"/>
<organism evidence="3">
    <name type="scientific">hydrothermal vent metagenome</name>
    <dbReference type="NCBI Taxonomy" id="652676"/>
    <lineage>
        <taxon>unclassified sequences</taxon>
        <taxon>metagenomes</taxon>
        <taxon>ecological metagenomes</taxon>
    </lineage>
</organism>
<protein>
    <recommendedName>
        <fullName evidence="4">Glycosyltransferase</fullName>
    </recommendedName>
</protein>